<dbReference type="EC" id="2.1.1.77" evidence="3"/>
<evidence type="ECO:0000256" key="2">
    <source>
        <dbReference type="ARBA" id="ARBA00005369"/>
    </source>
</evidence>
<dbReference type="CDD" id="cd02440">
    <property type="entry name" value="AdoMet_MTases"/>
    <property type="match status" value="1"/>
</dbReference>
<dbReference type="EMBL" id="JBHTHX010000185">
    <property type="protein sequence ID" value="MFD0884551.1"/>
    <property type="molecule type" value="Genomic_DNA"/>
</dbReference>
<comment type="similarity">
    <text evidence="2">Belongs to the methyltransferase superfamily. L-isoaspartyl/D-aspartyl protein methyltransferase family.</text>
</comment>
<evidence type="ECO:0000256" key="10">
    <source>
        <dbReference type="ARBA" id="ARBA00031323"/>
    </source>
</evidence>
<keyword evidence="7" id="KW-0808">Transferase</keyword>
<evidence type="ECO:0000256" key="9">
    <source>
        <dbReference type="ARBA" id="ARBA00030757"/>
    </source>
</evidence>
<keyword evidence="6 12" id="KW-0489">Methyltransferase</keyword>
<evidence type="ECO:0000256" key="5">
    <source>
        <dbReference type="ARBA" id="ARBA00022490"/>
    </source>
</evidence>
<evidence type="ECO:0000313" key="13">
    <source>
        <dbReference type="Proteomes" id="UP001597024"/>
    </source>
</evidence>
<protein>
    <recommendedName>
        <fullName evidence="4">Protein-L-isoaspartate O-methyltransferase</fullName>
        <ecNumber evidence="3">2.1.1.77</ecNumber>
    </recommendedName>
    <alternativeName>
        <fullName evidence="11">L-isoaspartyl protein carboxyl methyltransferase</fullName>
    </alternativeName>
    <alternativeName>
        <fullName evidence="9">Protein L-isoaspartyl methyltransferase</fullName>
    </alternativeName>
    <alternativeName>
        <fullName evidence="10">Protein-beta-aspartate methyltransferase</fullName>
    </alternativeName>
</protein>
<organism evidence="12 13">
    <name type="scientific">Streptosporangium algeriense</name>
    <dbReference type="NCBI Taxonomy" id="1682748"/>
    <lineage>
        <taxon>Bacteria</taxon>
        <taxon>Bacillati</taxon>
        <taxon>Actinomycetota</taxon>
        <taxon>Actinomycetes</taxon>
        <taxon>Streptosporangiales</taxon>
        <taxon>Streptosporangiaceae</taxon>
        <taxon>Streptosporangium</taxon>
    </lineage>
</organism>
<gene>
    <name evidence="12" type="ORF">ACFQ08_08285</name>
</gene>
<evidence type="ECO:0000256" key="11">
    <source>
        <dbReference type="ARBA" id="ARBA00031350"/>
    </source>
</evidence>
<evidence type="ECO:0000256" key="3">
    <source>
        <dbReference type="ARBA" id="ARBA00011890"/>
    </source>
</evidence>
<comment type="caution">
    <text evidence="12">The sequence shown here is derived from an EMBL/GenBank/DDBJ whole genome shotgun (WGS) entry which is preliminary data.</text>
</comment>
<evidence type="ECO:0000256" key="7">
    <source>
        <dbReference type="ARBA" id="ARBA00022679"/>
    </source>
</evidence>
<evidence type="ECO:0000256" key="8">
    <source>
        <dbReference type="ARBA" id="ARBA00022691"/>
    </source>
</evidence>
<evidence type="ECO:0000256" key="6">
    <source>
        <dbReference type="ARBA" id="ARBA00022603"/>
    </source>
</evidence>
<accession>A0ABW3DML4</accession>
<dbReference type="PANTHER" id="PTHR11579">
    <property type="entry name" value="PROTEIN-L-ISOASPARTATE O-METHYLTRANSFERASE"/>
    <property type="match status" value="1"/>
</dbReference>
<proteinExistence type="inferred from homology"/>
<reference evidence="13" key="1">
    <citation type="journal article" date="2019" name="Int. J. Syst. Evol. Microbiol.">
        <title>The Global Catalogue of Microorganisms (GCM) 10K type strain sequencing project: providing services to taxonomists for standard genome sequencing and annotation.</title>
        <authorList>
            <consortium name="The Broad Institute Genomics Platform"/>
            <consortium name="The Broad Institute Genome Sequencing Center for Infectious Disease"/>
            <person name="Wu L."/>
            <person name="Ma J."/>
        </authorList>
    </citation>
    <scope>NUCLEOTIDE SEQUENCE [LARGE SCALE GENOMIC DNA]</scope>
    <source>
        <strain evidence="13">CCUG 62974</strain>
    </source>
</reference>
<dbReference type="InterPro" id="IPR029063">
    <property type="entry name" value="SAM-dependent_MTases_sf"/>
</dbReference>
<dbReference type="SUPFAM" id="SSF53335">
    <property type="entry name" value="S-adenosyl-L-methionine-dependent methyltransferases"/>
    <property type="match status" value="1"/>
</dbReference>
<dbReference type="InterPro" id="IPR000682">
    <property type="entry name" value="PCMT"/>
</dbReference>
<evidence type="ECO:0000256" key="1">
    <source>
        <dbReference type="ARBA" id="ARBA00004496"/>
    </source>
</evidence>
<name>A0ABW3DML4_9ACTN</name>
<dbReference type="GO" id="GO:0032259">
    <property type="term" value="P:methylation"/>
    <property type="evidence" value="ECO:0007669"/>
    <property type="project" value="UniProtKB-KW"/>
</dbReference>
<dbReference type="GO" id="GO:0008168">
    <property type="term" value="F:methyltransferase activity"/>
    <property type="evidence" value="ECO:0007669"/>
    <property type="project" value="UniProtKB-KW"/>
</dbReference>
<dbReference type="Pfam" id="PF01135">
    <property type="entry name" value="PCMT"/>
    <property type="match status" value="1"/>
</dbReference>
<dbReference type="PANTHER" id="PTHR11579:SF0">
    <property type="entry name" value="PROTEIN-L-ISOASPARTATE(D-ASPARTATE) O-METHYLTRANSFERASE"/>
    <property type="match status" value="1"/>
</dbReference>
<evidence type="ECO:0000313" key="12">
    <source>
        <dbReference type="EMBL" id="MFD0884551.1"/>
    </source>
</evidence>
<comment type="subcellular location">
    <subcellularLocation>
        <location evidence="1">Cytoplasm</location>
    </subcellularLocation>
</comment>
<keyword evidence="8" id="KW-0949">S-adenosyl-L-methionine</keyword>
<keyword evidence="13" id="KW-1185">Reference proteome</keyword>
<dbReference type="Gene3D" id="3.40.50.150">
    <property type="entry name" value="Vaccinia Virus protein VP39"/>
    <property type="match status" value="1"/>
</dbReference>
<sequence length="377" mass="41166">MLTADWEAPLEAAPRRLFLPEVMWPSVEGERVVVSRADDPEEWQRWAETDVPIVTQWDDGDHTGPERGTLASSSSSMPSLVFDMFTELSVVDGAKVLEIGTGTGWCAALLSARLGADNVVSIEVDTTVAESARRALAAAGWNPEVVTGDGLLGWPERAPYDRVLVTAAVQQVPRAWIEQTRPGGVIVLPWGTGYGRQNAVVRLVVGDDGTASGHFSHPTWFMHIRSQRSARVRQSDYIPGDTWPDDTRRSDTGVPAAEVLDESGGTAFGFVAGLLVPECVYTYGRSPQGTLAMWLYGLADRSWAAVFFDEENPSGSRVYQGGPRSLWDEVEVAHRWWAEQGRPGHEEFGLTVTADGRQEVWLGEPGALVPQAVPAIW</sequence>
<keyword evidence="5" id="KW-0963">Cytoplasm</keyword>
<evidence type="ECO:0000256" key="4">
    <source>
        <dbReference type="ARBA" id="ARBA00013346"/>
    </source>
</evidence>
<dbReference type="Proteomes" id="UP001597024">
    <property type="component" value="Unassembled WGS sequence"/>
</dbReference>